<sequence length="56" mass="6027">MNSIPSTSLSSENWSTGMGRGPTPLTCTFSPKNDWSPKIGAIVSGHYNQIKLISCK</sequence>
<keyword evidence="3" id="KW-1185">Reference proteome</keyword>
<feature type="region of interest" description="Disordered" evidence="1">
    <location>
        <begin position="1"/>
        <end position="27"/>
    </location>
</feature>
<reference evidence="2" key="2">
    <citation type="submission" date="2015-06" db="UniProtKB">
        <authorList>
            <consortium name="EnsemblPlants"/>
        </authorList>
    </citation>
    <scope>IDENTIFICATION</scope>
    <source>
        <strain evidence="2">DM1-3 516 R44</strain>
    </source>
</reference>
<dbReference type="AlphaFoldDB" id="M1BZV2"/>
<dbReference type="HOGENOM" id="CLU_3018104_0_0_1"/>
<dbReference type="PaxDb" id="4113-PGSC0003DMT400056763"/>
<proteinExistence type="predicted"/>
<evidence type="ECO:0000313" key="2">
    <source>
        <dbReference type="EnsemblPlants" id="PGSC0003DMT400056763"/>
    </source>
</evidence>
<dbReference type="Proteomes" id="UP000011115">
    <property type="component" value="Unassembled WGS sequence"/>
</dbReference>
<name>M1BZV2_SOLTU</name>
<dbReference type="InParanoid" id="M1BZV2"/>
<accession>M1BZV2</accession>
<organism evidence="2 3">
    <name type="scientific">Solanum tuberosum</name>
    <name type="common">Potato</name>
    <dbReference type="NCBI Taxonomy" id="4113"/>
    <lineage>
        <taxon>Eukaryota</taxon>
        <taxon>Viridiplantae</taxon>
        <taxon>Streptophyta</taxon>
        <taxon>Embryophyta</taxon>
        <taxon>Tracheophyta</taxon>
        <taxon>Spermatophyta</taxon>
        <taxon>Magnoliopsida</taxon>
        <taxon>eudicotyledons</taxon>
        <taxon>Gunneridae</taxon>
        <taxon>Pentapetalae</taxon>
        <taxon>asterids</taxon>
        <taxon>lamiids</taxon>
        <taxon>Solanales</taxon>
        <taxon>Solanaceae</taxon>
        <taxon>Solanoideae</taxon>
        <taxon>Solaneae</taxon>
        <taxon>Solanum</taxon>
    </lineage>
</organism>
<protein>
    <submittedName>
        <fullName evidence="2">UDP-glycosyltransferase</fullName>
    </submittedName>
</protein>
<dbReference type="EnsemblPlants" id="PGSC0003DMT400056763">
    <property type="protein sequence ID" value="PGSC0003DMT400056763"/>
    <property type="gene ID" value="PGSC0003DMG400022072"/>
</dbReference>
<evidence type="ECO:0000256" key="1">
    <source>
        <dbReference type="SAM" id="MobiDB-lite"/>
    </source>
</evidence>
<dbReference type="Gramene" id="PGSC0003DMT400056763">
    <property type="protein sequence ID" value="PGSC0003DMT400056763"/>
    <property type="gene ID" value="PGSC0003DMG400022072"/>
</dbReference>
<evidence type="ECO:0000313" key="3">
    <source>
        <dbReference type="Proteomes" id="UP000011115"/>
    </source>
</evidence>
<reference evidence="3" key="1">
    <citation type="journal article" date="2011" name="Nature">
        <title>Genome sequence and analysis of the tuber crop potato.</title>
        <authorList>
            <consortium name="The Potato Genome Sequencing Consortium"/>
        </authorList>
    </citation>
    <scope>NUCLEOTIDE SEQUENCE [LARGE SCALE GENOMIC DNA]</scope>
    <source>
        <strain evidence="3">cv. DM1-3 516 R44</strain>
    </source>
</reference>
<feature type="compositionally biased region" description="Polar residues" evidence="1">
    <location>
        <begin position="1"/>
        <end position="16"/>
    </location>
</feature>